<keyword evidence="2" id="KW-1185">Reference proteome</keyword>
<proteinExistence type="predicted"/>
<accession>D0LZR6</accession>
<dbReference type="KEGG" id="hoh:Hoch_5563"/>
<gene>
    <name evidence="1" type="ordered locus">Hoch_5563</name>
</gene>
<sequence>MRATKNIEENLVGTGAKPIVSYGNSAFEGEVTNKHNVSPCLKVKRGHRRSLLPRRGNTSFGMALLSSLLIIASLGACHLDEAQSSAWDVGQVQHEIQAENRLALNRLALNRLALNRLALNRLALNEISSDDLEMDPALDILATVEGREVLAYVVQCALGEDTSLIAETADGSFVFHGLLGLEPDWVEEPLDLAGQRSVSACLLARVNAFGESVPLSLRLPGRLPSTAQERASYKVYEGSFFGQVFEEDGGEQKFYACQGSIPETSMANSATRPLRVCTDDTSGCEIAVVGRCRDVCETRSDDAGWQDCWAEGVRYEDTVSVYLETSNPDNANWTCSSWYCLAWASEGRAAILDCGQNFDCDSVCRDNAVCTIDGAFTGNFGAYVTNGSIAEIDCAGADDCGLLCEGGSTCDLDCSGIDDCRATCKGGALCEITCEGDDCEEIECIGGASCLLHCKAGDDDCEFDRCAGGLTECPGNVLACNRGCP</sequence>
<protein>
    <submittedName>
        <fullName evidence="1">Uncharacterized protein</fullName>
    </submittedName>
</protein>
<dbReference type="HOGENOM" id="CLU_577187_0_0_7"/>
<dbReference type="AlphaFoldDB" id="D0LZR6"/>
<dbReference type="eggNOG" id="COG5184">
    <property type="taxonomic scope" value="Bacteria"/>
</dbReference>
<name>D0LZR6_HALO1</name>
<dbReference type="STRING" id="502025.Hoch_5563"/>
<reference evidence="1 2" key="1">
    <citation type="journal article" date="2010" name="Stand. Genomic Sci.">
        <title>Complete genome sequence of Haliangium ochraceum type strain (SMP-2).</title>
        <authorList>
            <consortium name="US DOE Joint Genome Institute (JGI-PGF)"/>
            <person name="Ivanova N."/>
            <person name="Daum C."/>
            <person name="Lang E."/>
            <person name="Abt B."/>
            <person name="Kopitz M."/>
            <person name="Saunders E."/>
            <person name="Lapidus A."/>
            <person name="Lucas S."/>
            <person name="Glavina Del Rio T."/>
            <person name="Nolan M."/>
            <person name="Tice H."/>
            <person name="Copeland A."/>
            <person name="Cheng J.F."/>
            <person name="Chen F."/>
            <person name="Bruce D."/>
            <person name="Goodwin L."/>
            <person name="Pitluck S."/>
            <person name="Mavromatis K."/>
            <person name="Pati A."/>
            <person name="Mikhailova N."/>
            <person name="Chen A."/>
            <person name="Palaniappan K."/>
            <person name="Land M."/>
            <person name="Hauser L."/>
            <person name="Chang Y.J."/>
            <person name="Jeffries C.D."/>
            <person name="Detter J.C."/>
            <person name="Brettin T."/>
            <person name="Rohde M."/>
            <person name="Goker M."/>
            <person name="Bristow J."/>
            <person name="Markowitz V."/>
            <person name="Eisen J.A."/>
            <person name="Hugenholtz P."/>
            <person name="Kyrpides N.C."/>
            <person name="Klenk H.P."/>
        </authorList>
    </citation>
    <scope>NUCLEOTIDE SEQUENCE [LARGE SCALE GENOMIC DNA]</scope>
    <source>
        <strain evidence="2">DSM 14365 / CIP 107738 / JCM 11303 / AJ 13395 / SMP-2</strain>
    </source>
</reference>
<organism evidence="1 2">
    <name type="scientific">Haliangium ochraceum (strain DSM 14365 / JCM 11303 / SMP-2)</name>
    <dbReference type="NCBI Taxonomy" id="502025"/>
    <lineage>
        <taxon>Bacteria</taxon>
        <taxon>Pseudomonadati</taxon>
        <taxon>Myxococcota</taxon>
        <taxon>Polyangia</taxon>
        <taxon>Haliangiales</taxon>
        <taxon>Kofleriaceae</taxon>
        <taxon>Haliangium</taxon>
    </lineage>
</organism>
<evidence type="ECO:0000313" key="2">
    <source>
        <dbReference type="Proteomes" id="UP000001880"/>
    </source>
</evidence>
<dbReference type="EMBL" id="CP001804">
    <property type="protein sequence ID" value="ACY18045.1"/>
    <property type="molecule type" value="Genomic_DNA"/>
</dbReference>
<dbReference type="Proteomes" id="UP000001880">
    <property type="component" value="Chromosome"/>
</dbReference>
<evidence type="ECO:0000313" key="1">
    <source>
        <dbReference type="EMBL" id="ACY18045.1"/>
    </source>
</evidence>